<dbReference type="GO" id="GO:0005634">
    <property type="term" value="C:nucleus"/>
    <property type="evidence" value="ECO:0007669"/>
    <property type="project" value="TreeGrafter"/>
</dbReference>
<dbReference type="InterPro" id="IPR013761">
    <property type="entry name" value="SAM/pointed_sf"/>
</dbReference>
<gene>
    <name evidence="4" type="primary">LOC110530925</name>
</gene>
<evidence type="ECO:0000256" key="2">
    <source>
        <dbReference type="SAM" id="Phobius"/>
    </source>
</evidence>
<evidence type="ECO:0000256" key="1">
    <source>
        <dbReference type="SAM" id="MobiDB-lite"/>
    </source>
</evidence>
<sequence length="619" mass="68591">MTPREQLRKMSVMGEQGALDEKHWYRLVNGISAGELCQRQEMMMRNQIAMAPQILAQGQQRIQGVPTQFEPRFMERELVPPSEMVSSEARQMHMGGHLGPPMPPHPGISGRGFPGVGYSFMPSEPMETVARRQELIHKQNIARYCLTLTCSCLSRGLSKYTSWTIGLWISQPSFYSPLQPDTKGLFYALCYRAVGRLNIYLAHIQSPCDLETFIVMSCWCIVISNWFILLCLDVLCLIGVHWLFFRMEMNAILHQKEMENAHQKGLMGMDAPMMYQSNAMALRGRQRLPDGHDFFVHRTTLEEMQANNLLMSSSPYPPISTLQRERGRRAGRRATNHKSAESHASGHKGQSEDKSVEQSPGGASGDEKEAEGKMDMGGEAVGKQHQAKMDTELSSNGRKSYKEAAQGLRKACINSQDGCPDGTNCNSGASDKDRPSQCSAFQYPSASGPIPGMPYMFPPGPPNLFLNGQDMSSVEDLRKWTVNDVYIFIKNMPSCSEYAQTFKDHMIDGETLPFLTEDHLLDTMGLKLGPALKIRSQVSSRLGSMLYMMSLPLSAAAALQATSEKAGGDRSSEISSPVYCNSVEMMGSPCTRDPEGRKPTDPLPETDNPSPPSASSETA</sequence>
<accession>A0A8K9WMR4</accession>
<dbReference type="Gene3D" id="1.10.150.50">
    <property type="entry name" value="Transcription Factor, Ets-1"/>
    <property type="match status" value="1"/>
</dbReference>
<evidence type="ECO:0000259" key="3">
    <source>
        <dbReference type="PROSITE" id="PS50105"/>
    </source>
</evidence>
<dbReference type="InterPro" id="IPR050548">
    <property type="entry name" value="PcG_chromatin_remod_factors"/>
</dbReference>
<dbReference type="Pfam" id="PF00536">
    <property type="entry name" value="SAM_1"/>
    <property type="match status" value="1"/>
</dbReference>
<dbReference type="CDD" id="cd09579">
    <property type="entry name" value="SAM_Samd7_11"/>
    <property type="match status" value="1"/>
</dbReference>
<feature type="region of interest" description="Disordered" evidence="1">
    <location>
        <begin position="307"/>
        <end position="401"/>
    </location>
</feature>
<feature type="domain" description="SAM" evidence="3">
    <location>
        <begin position="480"/>
        <end position="526"/>
    </location>
</feature>
<dbReference type="GO" id="GO:0003682">
    <property type="term" value="F:chromatin binding"/>
    <property type="evidence" value="ECO:0007669"/>
    <property type="project" value="TreeGrafter"/>
</dbReference>
<dbReference type="GO" id="GO:0042393">
    <property type="term" value="F:histone binding"/>
    <property type="evidence" value="ECO:0007669"/>
    <property type="project" value="TreeGrafter"/>
</dbReference>
<feature type="compositionally biased region" description="Basic residues" evidence="1">
    <location>
        <begin position="326"/>
        <end position="336"/>
    </location>
</feature>
<keyword evidence="2" id="KW-0812">Transmembrane</keyword>
<dbReference type="GeneTree" id="ENSGT00940000160075"/>
<keyword evidence="5" id="KW-1185">Reference proteome</keyword>
<dbReference type="AlphaFoldDB" id="A0A8K9WMR4"/>
<feature type="region of interest" description="Disordered" evidence="1">
    <location>
        <begin position="585"/>
        <end position="619"/>
    </location>
</feature>
<dbReference type="PROSITE" id="PS50105">
    <property type="entry name" value="SAM_DOMAIN"/>
    <property type="match status" value="1"/>
</dbReference>
<reference evidence="4" key="1">
    <citation type="submission" date="2020-07" db="EMBL/GenBank/DDBJ databases">
        <title>A long reads based de novo assembly of the rainbow trout Arlee double haploid line genome.</title>
        <authorList>
            <person name="Gao G."/>
            <person name="Palti Y."/>
        </authorList>
    </citation>
    <scope>NUCLEOTIDE SEQUENCE [LARGE SCALE GENOMIC DNA]</scope>
</reference>
<reference evidence="4" key="3">
    <citation type="submission" date="2025-09" db="UniProtKB">
        <authorList>
            <consortium name="Ensembl"/>
        </authorList>
    </citation>
    <scope>IDENTIFICATION</scope>
</reference>
<dbReference type="Proteomes" id="UP000694395">
    <property type="component" value="Chromosome 8"/>
</dbReference>
<reference evidence="4" key="2">
    <citation type="submission" date="2025-08" db="UniProtKB">
        <authorList>
            <consortium name="Ensembl"/>
        </authorList>
    </citation>
    <scope>IDENTIFICATION</scope>
</reference>
<keyword evidence="2" id="KW-1133">Transmembrane helix</keyword>
<dbReference type="GO" id="GO:0045892">
    <property type="term" value="P:negative regulation of DNA-templated transcription"/>
    <property type="evidence" value="ECO:0007669"/>
    <property type="project" value="TreeGrafter"/>
</dbReference>
<dbReference type="SUPFAM" id="SSF47769">
    <property type="entry name" value="SAM/Pointed domain"/>
    <property type="match status" value="1"/>
</dbReference>
<name>A0A8K9WMR4_ONCMY</name>
<proteinExistence type="predicted"/>
<evidence type="ECO:0000313" key="4">
    <source>
        <dbReference type="Ensembl" id="ENSOMYP00000111325.1"/>
    </source>
</evidence>
<dbReference type="PANTHER" id="PTHR12247:SF89">
    <property type="entry name" value="STERILE ALPHA MOTIF DOMAIN-CONTAINING PROTEIN 7"/>
    <property type="match status" value="1"/>
</dbReference>
<dbReference type="Ensembl" id="ENSOMYT00000140564.1">
    <property type="protein sequence ID" value="ENSOMYP00000111325.1"/>
    <property type="gene ID" value="ENSOMYG00000043067.2"/>
</dbReference>
<protein>
    <submittedName>
        <fullName evidence="4">Sterile alpha motif domain containing 7</fullName>
    </submittedName>
</protein>
<dbReference type="InterPro" id="IPR001660">
    <property type="entry name" value="SAM"/>
</dbReference>
<dbReference type="SMART" id="SM00454">
    <property type="entry name" value="SAM"/>
    <property type="match status" value="1"/>
</dbReference>
<feature type="compositionally biased region" description="Basic and acidic residues" evidence="1">
    <location>
        <begin position="365"/>
        <end position="376"/>
    </location>
</feature>
<feature type="transmembrane region" description="Helical" evidence="2">
    <location>
        <begin position="226"/>
        <end position="245"/>
    </location>
</feature>
<evidence type="ECO:0000313" key="5">
    <source>
        <dbReference type="Proteomes" id="UP000694395"/>
    </source>
</evidence>
<organism evidence="4 5">
    <name type="scientific">Oncorhynchus mykiss</name>
    <name type="common">Rainbow trout</name>
    <name type="synonym">Salmo gairdneri</name>
    <dbReference type="NCBI Taxonomy" id="8022"/>
    <lineage>
        <taxon>Eukaryota</taxon>
        <taxon>Metazoa</taxon>
        <taxon>Chordata</taxon>
        <taxon>Craniata</taxon>
        <taxon>Vertebrata</taxon>
        <taxon>Euteleostomi</taxon>
        <taxon>Actinopterygii</taxon>
        <taxon>Neopterygii</taxon>
        <taxon>Teleostei</taxon>
        <taxon>Protacanthopterygii</taxon>
        <taxon>Salmoniformes</taxon>
        <taxon>Salmonidae</taxon>
        <taxon>Salmoninae</taxon>
        <taxon>Oncorhynchus</taxon>
    </lineage>
</organism>
<keyword evidence="2" id="KW-0472">Membrane</keyword>
<dbReference type="PANTHER" id="PTHR12247">
    <property type="entry name" value="POLYCOMB GROUP PROTEIN"/>
    <property type="match status" value="1"/>
</dbReference>